<accession>A0ABD2X3J2</accession>
<protein>
    <recommendedName>
        <fullName evidence="9">TATA box-binding protein-like 1</fullName>
    </recommendedName>
    <alternativeName>
        <fullName evidence="10">TBP-like factor</fullName>
    </alternativeName>
</protein>
<dbReference type="Pfam" id="PF00352">
    <property type="entry name" value="TBP"/>
    <property type="match status" value="2"/>
</dbReference>
<evidence type="ECO:0000256" key="9">
    <source>
        <dbReference type="ARBA" id="ARBA00023474"/>
    </source>
</evidence>
<sequence length="263" mass="29477">MEAMVNQNGLNGLRNGLNHNDKHSDGLDENGTQEMNEMYHGFMSPSAEDDSPELDIIISNVVCSFSVKCHLNLREIALNGSNVEYRRENGLVRMKFRKPKCTASIPSSGKITCTGASSELEAKIAARRCARALQKLGFNCRITNYRIVNVLGVCTMPWNVRIESFSAQHKDIIQYEPELAPGAVYKLKDIKATARIFATGKVTITARSIGAVQAAIEHVYPLLFEFRKERSSEEQLDIDRKKLKDVQSYMSEDEEDSLLSDIN</sequence>
<evidence type="ECO:0000256" key="10">
    <source>
        <dbReference type="ARBA" id="ARBA00033173"/>
    </source>
</evidence>
<evidence type="ECO:0000256" key="3">
    <source>
        <dbReference type="ARBA" id="ARBA00005560"/>
    </source>
</evidence>
<dbReference type="GO" id="GO:0005737">
    <property type="term" value="C:cytoplasm"/>
    <property type="evidence" value="ECO:0007669"/>
    <property type="project" value="UniProtKB-SubCell"/>
</dbReference>
<evidence type="ECO:0000256" key="6">
    <source>
        <dbReference type="ARBA" id="ARBA00023125"/>
    </source>
</evidence>
<dbReference type="PRINTS" id="PR00686">
    <property type="entry name" value="TIFACTORIID"/>
</dbReference>
<dbReference type="CDD" id="cd04517">
    <property type="entry name" value="TLF"/>
    <property type="match status" value="1"/>
</dbReference>
<keyword evidence="4" id="KW-0963">Cytoplasm</keyword>
<comment type="similarity">
    <text evidence="3">Belongs to the TBP family.</text>
</comment>
<comment type="caution">
    <text evidence="12">The sequence shown here is derived from an EMBL/GenBank/DDBJ whole genome shotgun (WGS) entry which is preliminary data.</text>
</comment>
<dbReference type="Proteomes" id="UP001627154">
    <property type="component" value="Unassembled WGS sequence"/>
</dbReference>
<dbReference type="PANTHER" id="PTHR10126">
    <property type="entry name" value="TATA-BOX BINDING PROTEIN"/>
    <property type="match status" value="1"/>
</dbReference>
<evidence type="ECO:0000256" key="11">
    <source>
        <dbReference type="SAM" id="MobiDB-lite"/>
    </source>
</evidence>
<dbReference type="SUPFAM" id="SSF55945">
    <property type="entry name" value="TATA-box binding protein-like"/>
    <property type="match status" value="2"/>
</dbReference>
<feature type="compositionally biased region" description="Low complexity" evidence="11">
    <location>
        <begin position="1"/>
        <end position="18"/>
    </location>
</feature>
<dbReference type="GO" id="GO:0005634">
    <property type="term" value="C:nucleus"/>
    <property type="evidence" value="ECO:0007669"/>
    <property type="project" value="UniProtKB-SubCell"/>
</dbReference>
<evidence type="ECO:0000256" key="2">
    <source>
        <dbReference type="ARBA" id="ARBA00004496"/>
    </source>
</evidence>
<dbReference type="Gene3D" id="3.30.310.10">
    <property type="entry name" value="TATA-Binding Protein"/>
    <property type="match status" value="2"/>
</dbReference>
<reference evidence="12 13" key="1">
    <citation type="journal article" date="2024" name="bioRxiv">
        <title>A reference genome for Trichogramma kaykai: A tiny desert-dwelling parasitoid wasp with competing sex-ratio distorters.</title>
        <authorList>
            <person name="Culotta J."/>
            <person name="Lindsey A.R."/>
        </authorList>
    </citation>
    <scope>NUCLEOTIDE SEQUENCE [LARGE SCALE GENOMIC DNA]</scope>
    <source>
        <strain evidence="12 13">KSX58</strain>
    </source>
</reference>
<keyword evidence="13" id="KW-1185">Reference proteome</keyword>
<dbReference type="InterPro" id="IPR015445">
    <property type="entry name" value="TBP-like"/>
</dbReference>
<dbReference type="FunFam" id="3.30.310.10:FF:000005">
    <property type="entry name" value="TATA box-binding protein-like 1"/>
    <property type="match status" value="1"/>
</dbReference>
<dbReference type="FunFam" id="3.30.310.10:FF:000009">
    <property type="entry name" value="TatA box-binding protein-like protein 1"/>
    <property type="match status" value="1"/>
</dbReference>
<dbReference type="InterPro" id="IPR012295">
    <property type="entry name" value="TBP_dom_sf"/>
</dbReference>
<keyword evidence="7" id="KW-0804">Transcription</keyword>
<gene>
    <name evidence="12" type="ORF">TKK_006945</name>
</gene>
<evidence type="ECO:0000313" key="13">
    <source>
        <dbReference type="Proteomes" id="UP001627154"/>
    </source>
</evidence>
<keyword evidence="6" id="KW-0238">DNA-binding</keyword>
<keyword evidence="5" id="KW-0805">Transcription regulation</keyword>
<proteinExistence type="inferred from homology"/>
<evidence type="ECO:0000256" key="1">
    <source>
        <dbReference type="ARBA" id="ARBA00004123"/>
    </source>
</evidence>
<comment type="subcellular location">
    <subcellularLocation>
        <location evidence="2">Cytoplasm</location>
    </subcellularLocation>
    <subcellularLocation>
        <location evidence="1">Nucleus</location>
    </subcellularLocation>
</comment>
<evidence type="ECO:0000256" key="5">
    <source>
        <dbReference type="ARBA" id="ARBA00023015"/>
    </source>
</evidence>
<dbReference type="InterPro" id="IPR000814">
    <property type="entry name" value="TBP"/>
</dbReference>
<keyword evidence="8" id="KW-0539">Nucleus</keyword>
<feature type="region of interest" description="Disordered" evidence="11">
    <location>
        <begin position="1"/>
        <end position="32"/>
    </location>
</feature>
<dbReference type="AlphaFoldDB" id="A0ABD2X3J2"/>
<evidence type="ECO:0000256" key="8">
    <source>
        <dbReference type="ARBA" id="ARBA00023242"/>
    </source>
</evidence>
<dbReference type="EMBL" id="JBJJXI010000055">
    <property type="protein sequence ID" value="KAL3399690.1"/>
    <property type="molecule type" value="Genomic_DNA"/>
</dbReference>
<name>A0ABD2X3J2_9HYME</name>
<evidence type="ECO:0000256" key="4">
    <source>
        <dbReference type="ARBA" id="ARBA00022490"/>
    </source>
</evidence>
<organism evidence="12 13">
    <name type="scientific">Trichogramma kaykai</name>
    <dbReference type="NCBI Taxonomy" id="54128"/>
    <lineage>
        <taxon>Eukaryota</taxon>
        <taxon>Metazoa</taxon>
        <taxon>Ecdysozoa</taxon>
        <taxon>Arthropoda</taxon>
        <taxon>Hexapoda</taxon>
        <taxon>Insecta</taxon>
        <taxon>Pterygota</taxon>
        <taxon>Neoptera</taxon>
        <taxon>Endopterygota</taxon>
        <taxon>Hymenoptera</taxon>
        <taxon>Apocrita</taxon>
        <taxon>Proctotrupomorpha</taxon>
        <taxon>Chalcidoidea</taxon>
        <taxon>Trichogrammatidae</taxon>
        <taxon>Trichogramma</taxon>
    </lineage>
</organism>
<dbReference type="GO" id="GO:0006139">
    <property type="term" value="P:nucleobase-containing compound metabolic process"/>
    <property type="evidence" value="ECO:0007669"/>
    <property type="project" value="UniProtKB-ARBA"/>
</dbReference>
<evidence type="ECO:0000256" key="7">
    <source>
        <dbReference type="ARBA" id="ARBA00023163"/>
    </source>
</evidence>
<evidence type="ECO:0000313" key="12">
    <source>
        <dbReference type="EMBL" id="KAL3399690.1"/>
    </source>
</evidence>
<dbReference type="GO" id="GO:0003677">
    <property type="term" value="F:DNA binding"/>
    <property type="evidence" value="ECO:0007669"/>
    <property type="project" value="UniProtKB-KW"/>
</dbReference>